<comment type="caution">
    <text evidence="2">The sequence shown here is derived from an EMBL/GenBank/DDBJ whole genome shotgun (WGS) entry which is preliminary data.</text>
</comment>
<evidence type="ECO:0000313" key="2">
    <source>
        <dbReference type="EMBL" id="KDN86150.1"/>
    </source>
</evidence>
<evidence type="ECO:0000256" key="1">
    <source>
        <dbReference type="SAM" id="MobiDB-lite"/>
    </source>
</evidence>
<dbReference type="Proteomes" id="UP000027178">
    <property type="component" value="Unassembled WGS sequence"/>
</dbReference>
<gene>
    <name evidence="2" type="ORF">KCH_19670</name>
</gene>
<dbReference type="PATRIC" id="fig|1348663.4.peg.1897"/>
<dbReference type="AlphaFoldDB" id="A0A066Z7K0"/>
<organism evidence="2 3">
    <name type="scientific">Kitasatospora cheerisanensis KCTC 2395</name>
    <dbReference type="NCBI Taxonomy" id="1348663"/>
    <lineage>
        <taxon>Bacteria</taxon>
        <taxon>Bacillati</taxon>
        <taxon>Actinomycetota</taxon>
        <taxon>Actinomycetes</taxon>
        <taxon>Kitasatosporales</taxon>
        <taxon>Streptomycetaceae</taxon>
        <taxon>Kitasatospora</taxon>
    </lineage>
</organism>
<accession>A0A066Z7K0</accession>
<keyword evidence="3" id="KW-1185">Reference proteome</keyword>
<name>A0A066Z7K0_9ACTN</name>
<proteinExistence type="predicted"/>
<sequence>MTAAFPVSPRSASGRGGGSRCYRWVDPVARWPQDRGSNLRPRKDP</sequence>
<dbReference type="HOGENOM" id="CLU_3200937_0_0_11"/>
<protein>
    <submittedName>
        <fullName evidence="2">Uncharacterized protein</fullName>
    </submittedName>
</protein>
<reference evidence="2 3" key="1">
    <citation type="submission" date="2014-05" db="EMBL/GenBank/DDBJ databases">
        <title>Draft Genome Sequence of Kitasatospora cheerisanensis KCTC 2395.</title>
        <authorList>
            <person name="Nam D.H."/>
        </authorList>
    </citation>
    <scope>NUCLEOTIDE SEQUENCE [LARGE SCALE GENOMIC DNA]</scope>
    <source>
        <strain evidence="2 3">KCTC 2395</strain>
    </source>
</reference>
<evidence type="ECO:0000313" key="3">
    <source>
        <dbReference type="Proteomes" id="UP000027178"/>
    </source>
</evidence>
<feature type="region of interest" description="Disordered" evidence="1">
    <location>
        <begin position="1"/>
        <end position="22"/>
    </location>
</feature>
<dbReference type="EMBL" id="JNBY01000073">
    <property type="protein sequence ID" value="KDN86150.1"/>
    <property type="molecule type" value="Genomic_DNA"/>
</dbReference>